<dbReference type="HOGENOM" id="CLU_436843_0_0_1"/>
<dbReference type="OrthoDB" id="3692311at2759"/>
<evidence type="ECO:0000256" key="2">
    <source>
        <dbReference type="SAM" id="Phobius"/>
    </source>
</evidence>
<dbReference type="AlphaFoldDB" id="C7YY72"/>
<accession>C7YY72</accession>
<organism evidence="3 4">
    <name type="scientific">Fusarium vanettenii (strain ATCC MYA-4622 / CBS 123669 / FGSC 9596 / NRRL 45880 / 77-13-4)</name>
    <name type="common">Fusarium solani subsp. pisi</name>
    <dbReference type="NCBI Taxonomy" id="660122"/>
    <lineage>
        <taxon>Eukaryota</taxon>
        <taxon>Fungi</taxon>
        <taxon>Dikarya</taxon>
        <taxon>Ascomycota</taxon>
        <taxon>Pezizomycotina</taxon>
        <taxon>Sordariomycetes</taxon>
        <taxon>Hypocreomycetidae</taxon>
        <taxon>Hypocreales</taxon>
        <taxon>Nectriaceae</taxon>
        <taxon>Fusarium</taxon>
        <taxon>Fusarium solani species complex</taxon>
        <taxon>Fusarium vanettenii</taxon>
    </lineage>
</organism>
<dbReference type="Proteomes" id="UP000005206">
    <property type="component" value="Chromosome 8"/>
</dbReference>
<feature type="region of interest" description="Disordered" evidence="1">
    <location>
        <begin position="261"/>
        <end position="388"/>
    </location>
</feature>
<dbReference type="GeneID" id="9667791"/>
<keyword evidence="4" id="KW-1185">Reference proteome</keyword>
<feature type="compositionally biased region" description="Polar residues" evidence="1">
    <location>
        <begin position="374"/>
        <end position="386"/>
    </location>
</feature>
<gene>
    <name evidence="3" type="ORF">NECHADRAFT_83590</name>
</gene>
<sequence length="626" mass="67733">MDGSDPISDLGLGCPFNGTFYICKDSPTRFIGCCTSNPCGDRKGLCPDEHLEPATFEARYRIPPQACINDNFAVSWYTCPDTSPPFLGCCAVDPCSRRGCPDRELRAAKLSDKKSDADLFTGGSSPGSDLKGNPSAKVSITTAMLTTSYISTKTIEAGAKATSTIDSASPASHPSGGKKKLSPGGLAGVILGVAAAFFLVGVIFACIYSRHNKRRFRTTNENQSSSRLSIALSSMYSSRRGPISAHGSLYGLEHEGRMTGIQAPSRIPSGQDPGQGIHEGASSGGQHLQQQSQEGWTQQPQSIQDALSMPNSRVPRNPVQGPNTDQTSMPYPSTPQPPYPPSIINQNEWDWENRSQLDPRSYNPWTELPANAETPLSINPPSTPVDQPQLPIAELPANAEKPLSTGRRSTPIFRIILDEIDCRWHEPSPGHPESSPRPPITRPSTAPPSGISEEQSADDIDSSNTVATRLERQLNHDQSGSRGEHQDVTSSGQDSRPELGPCFSLNSRRFLGNHPVLREECSFLEPMLTISFDPGDRIMGTNIHLGNVDPGDLNPRHSKAVASCWHRILCWYHDDVGILIIKGAARNGLTATDLTTSQCPTLRSSAILKRFWSLIQELGTCSTAIN</sequence>
<evidence type="ECO:0000313" key="3">
    <source>
        <dbReference type="EMBL" id="EEU42953.1"/>
    </source>
</evidence>
<feature type="compositionally biased region" description="Polar residues" evidence="1">
    <location>
        <begin position="294"/>
        <end position="311"/>
    </location>
</feature>
<evidence type="ECO:0000256" key="1">
    <source>
        <dbReference type="SAM" id="MobiDB-lite"/>
    </source>
</evidence>
<keyword evidence="2" id="KW-0812">Transmembrane</keyword>
<dbReference type="EMBL" id="GG698903">
    <property type="protein sequence ID" value="EEU42953.1"/>
    <property type="molecule type" value="Genomic_DNA"/>
</dbReference>
<feature type="compositionally biased region" description="Low complexity" evidence="1">
    <location>
        <begin position="280"/>
        <end position="293"/>
    </location>
</feature>
<feature type="region of interest" description="Disordered" evidence="1">
    <location>
        <begin position="424"/>
        <end position="499"/>
    </location>
</feature>
<proteinExistence type="predicted"/>
<keyword evidence="2" id="KW-0472">Membrane</keyword>
<dbReference type="InParanoid" id="C7YY72"/>
<feature type="compositionally biased region" description="Pro residues" evidence="1">
    <location>
        <begin position="332"/>
        <end position="341"/>
    </location>
</feature>
<dbReference type="VEuPathDB" id="FungiDB:NECHADRAFT_83590"/>
<reference evidence="3 4" key="1">
    <citation type="journal article" date="2009" name="PLoS Genet.">
        <title>The genome of Nectria haematococca: contribution of supernumerary chromosomes to gene expansion.</title>
        <authorList>
            <person name="Coleman J.J."/>
            <person name="Rounsley S.D."/>
            <person name="Rodriguez-Carres M."/>
            <person name="Kuo A."/>
            <person name="Wasmann C.C."/>
            <person name="Grimwood J."/>
            <person name="Schmutz J."/>
            <person name="Taga M."/>
            <person name="White G.J."/>
            <person name="Zhou S."/>
            <person name="Schwartz D.C."/>
            <person name="Freitag M."/>
            <person name="Ma L.J."/>
            <person name="Danchin E.G."/>
            <person name="Henrissat B."/>
            <person name="Coutinho P.M."/>
            <person name="Nelson D.R."/>
            <person name="Straney D."/>
            <person name="Napoli C.A."/>
            <person name="Barker B.M."/>
            <person name="Gribskov M."/>
            <person name="Rep M."/>
            <person name="Kroken S."/>
            <person name="Molnar I."/>
            <person name="Rensing C."/>
            <person name="Kennell J.C."/>
            <person name="Zamora J."/>
            <person name="Farman M.L."/>
            <person name="Selker E.U."/>
            <person name="Salamov A."/>
            <person name="Shapiro H."/>
            <person name="Pangilinan J."/>
            <person name="Lindquist E."/>
            <person name="Lamers C."/>
            <person name="Grigoriev I.V."/>
            <person name="Geiser D.M."/>
            <person name="Covert S.F."/>
            <person name="Temporini E."/>
            <person name="Vanetten H.D."/>
        </authorList>
    </citation>
    <scope>NUCLEOTIDE SEQUENCE [LARGE SCALE GENOMIC DNA]</scope>
    <source>
        <strain evidence="4">ATCC MYA-4622 / CBS 123669 / FGSC 9596 / NRRL 45880 / 77-13-4</strain>
    </source>
</reference>
<feature type="transmembrane region" description="Helical" evidence="2">
    <location>
        <begin position="185"/>
        <end position="208"/>
    </location>
</feature>
<dbReference type="KEGG" id="nhe:NECHADRAFT_83590"/>
<name>C7YY72_FUSV7</name>
<evidence type="ECO:0000313" key="4">
    <source>
        <dbReference type="Proteomes" id="UP000005206"/>
    </source>
</evidence>
<keyword evidence="2" id="KW-1133">Transmembrane helix</keyword>
<dbReference type="RefSeq" id="XP_003048666.1">
    <property type="nucleotide sequence ID" value="XM_003048620.1"/>
</dbReference>
<dbReference type="eggNOG" id="ENOG502T9FE">
    <property type="taxonomic scope" value="Eukaryota"/>
</dbReference>
<protein>
    <submittedName>
        <fullName evidence="3">Uncharacterized protein</fullName>
    </submittedName>
</protein>
<dbReference type="OMA" id="KEYAMAR"/>